<evidence type="ECO:0000313" key="2">
    <source>
        <dbReference type="EMBL" id="KZP12263.1"/>
    </source>
</evidence>
<accession>A0A166B4D5</accession>
<keyword evidence="3" id="KW-1185">Reference proteome</keyword>
<reference evidence="2 3" key="1">
    <citation type="journal article" date="2016" name="Mol. Biol. Evol.">
        <title>Comparative Genomics of Early-Diverging Mushroom-Forming Fungi Provides Insights into the Origins of Lignocellulose Decay Capabilities.</title>
        <authorList>
            <person name="Nagy L.G."/>
            <person name="Riley R."/>
            <person name="Tritt A."/>
            <person name="Adam C."/>
            <person name="Daum C."/>
            <person name="Floudas D."/>
            <person name="Sun H."/>
            <person name="Yadav J.S."/>
            <person name="Pangilinan J."/>
            <person name="Larsson K.H."/>
            <person name="Matsuura K."/>
            <person name="Barry K."/>
            <person name="Labutti K."/>
            <person name="Kuo R."/>
            <person name="Ohm R.A."/>
            <person name="Bhattacharya S.S."/>
            <person name="Shirouzu T."/>
            <person name="Yoshinaga Y."/>
            <person name="Martin F.M."/>
            <person name="Grigoriev I.V."/>
            <person name="Hibbett D.S."/>
        </authorList>
    </citation>
    <scope>NUCLEOTIDE SEQUENCE [LARGE SCALE GENOMIC DNA]</scope>
    <source>
        <strain evidence="2 3">CBS 109695</strain>
    </source>
</reference>
<evidence type="ECO:0000313" key="3">
    <source>
        <dbReference type="Proteomes" id="UP000076532"/>
    </source>
</evidence>
<feature type="region of interest" description="Disordered" evidence="1">
    <location>
        <begin position="97"/>
        <end position="118"/>
    </location>
</feature>
<proteinExistence type="predicted"/>
<dbReference type="EMBL" id="KV417650">
    <property type="protein sequence ID" value="KZP12263.1"/>
    <property type="molecule type" value="Genomic_DNA"/>
</dbReference>
<organism evidence="2 3">
    <name type="scientific">Athelia psychrophila</name>
    <dbReference type="NCBI Taxonomy" id="1759441"/>
    <lineage>
        <taxon>Eukaryota</taxon>
        <taxon>Fungi</taxon>
        <taxon>Dikarya</taxon>
        <taxon>Basidiomycota</taxon>
        <taxon>Agaricomycotina</taxon>
        <taxon>Agaricomycetes</taxon>
        <taxon>Agaricomycetidae</taxon>
        <taxon>Atheliales</taxon>
        <taxon>Atheliaceae</taxon>
        <taxon>Athelia</taxon>
    </lineage>
</organism>
<evidence type="ECO:0000256" key="1">
    <source>
        <dbReference type="SAM" id="MobiDB-lite"/>
    </source>
</evidence>
<dbReference type="Proteomes" id="UP000076532">
    <property type="component" value="Unassembled WGS sequence"/>
</dbReference>
<sequence>MAHRARGRRRTSSASVIGVVGRQLRGLPIEEKRSADTGAFLLTAAGGGNLSPNFRPDDAANWNLCIARLRREREDRRELRGDDIGDGGCGRAVPRMAEHHRRSWDDEYPVQEDYFPRS</sequence>
<dbReference type="AlphaFoldDB" id="A0A166B4D5"/>
<gene>
    <name evidence="2" type="ORF">FIBSPDRAFT_937034</name>
</gene>
<protein>
    <submittedName>
        <fullName evidence="2">Uncharacterized protein</fullName>
    </submittedName>
</protein>
<name>A0A166B4D5_9AGAM</name>